<dbReference type="PROSITE" id="PS00075">
    <property type="entry name" value="DHFR_1"/>
    <property type="match status" value="1"/>
</dbReference>
<dbReference type="GO" id="GO:0006730">
    <property type="term" value="P:one-carbon metabolic process"/>
    <property type="evidence" value="ECO:0007669"/>
    <property type="project" value="UniProtKB-KW"/>
</dbReference>
<evidence type="ECO:0000256" key="5">
    <source>
        <dbReference type="ARBA" id="ARBA00022857"/>
    </source>
</evidence>
<evidence type="ECO:0000256" key="2">
    <source>
        <dbReference type="ARBA" id="ARBA00009539"/>
    </source>
</evidence>
<evidence type="ECO:0000259" key="10">
    <source>
        <dbReference type="PROSITE" id="PS51330"/>
    </source>
</evidence>
<dbReference type="AlphaFoldDB" id="A0A380BSY5"/>
<gene>
    <name evidence="11" type="primary">folA</name>
    <name evidence="11" type="ORF">NCTC4822_01723</name>
</gene>
<dbReference type="UniPathway" id="UPA00077">
    <property type="reaction ID" value="UER00158"/>
</dbReference>
<evidence type="ECO:0000256" key="9">
    <source>
        <dbReference type="RuleBase" id="RU004474"/>
    </source>
</evidence>
<evidence type="ECO:0000313" key="12">
    <source>
        <dbReference type="Proteomes" id="UP000254519"/>
    </source>
</evidence>
<comment type="catalytic activity">
    <reaction evidence="8">
        <text>(6S)-5,6,7,8-tetrahydrofolate + NADP(+) = 7,8-dihydrofolate + NADPH + H(+)</text>
        <dbReference type="Rhea" id="RHEA:15009"/>
        <dbReference type="ChEBI" id="CHEBI:15378"/>
        <dbReference type="ChEBI" id="CHEBI:57451"/>
        <dbReference type="ChEBI" id="CHEBI:57453"/>
        <dbReference type="ChEBI" id="CHEBI:57783"/>
        <dbReference type="ChEBI" id="CHEBI:58349"/>
        <dbReference type="EC" id="1.5.1.3"/>
    </reaction>
</comment>
<dbReference type="Proteomes" id="UP000254519">
    <property type="component" value="Unassembled WGS sequence"/>
</dbReference>
<dbReference type="CDD" id="cd00209">
    <property type="entry name" value="DHFR"/>
    <property type="match status" value="1"/>
</dbReference>
<proteinExistence type="inferred from homology"/>
<dbReference type="PANTHER" id="PTHR48069:SF3">
    <property type="entry name" value="DIHYDROFOLATE REDUCTASE"/>
    <property type="match status" value="1"/>
</dbReference>
<protein>
    <recommendedName>
        <fullName evidence="3 8">Dihydrofolate reductase</fullName>
        <ecNumber evidence="3 8">1.5.1.3</ecNumber>
    </recommendedName>
</protein>
<dbReference type="RefSeq" id="WP_115361334.1">
    <property type="nucleotide sequence ID" value="NZ_CP038012.1"/>
</dbReference>
<keyword evidence="6 8" id="KW-0560">Oxidoreductase</keyword>
<name>A0A380BSY5_SPOPA</name>
<keyword evidence="5 8" id="KW-0521">NADP</keyword>
<dbReference type="PANTHER" id="PTHR48069">
    <property type="entry name" value="DIHYDROFOLATE REDUCTASE"/>
    <property type="match status" value="1"/>
</dbReference>
<dbReference type="OrthoDB" id="9804315at2"/>
<comment type="pathway">
    <text evidence="1 8">Cofactor biosynthesis; tetrahydrofolate biosynthesis; 5,6,7,8-tetrahydrofolate from 7,8-dihydrofolate: step 1/1.</text>
</comment>
<dbReference type="PIRSF" id="PIRSF000194">
    <property type="entry name" value="DHFR"/>
    <property type="match status" value="1"/>
</dbReference>
<dbReference type="GO" id="GO:0046655">
    <property type="term" value="P:folic acid metabolic process"/>
    <property type="evidence" value="ECO:0007669"/>
    <property type="project" value="TreeGrafter"/>
</dbReference>
<feature type="domain" description="DHFR" evidence="10">
    <location>
        <begin position="1"/>
        <end position="158"/>
    </location>
</feature>
<comment type="similarity">
    <text evidence="2 8 9">Belongs to the dihydrofolate reductase family.</text>
</comment>
<dbReference type="Pfam" id="PF00186">
    <property type="entry name" value="DHFR_1"/>
    <property type="match status" value="1"/>
</dbReference>
<evidence type="ECO:0000256" key="3">
    <source>
        <dbReference type="ARBA" id="ARBA00012856"/>
    </source>
</evidence>
<dbReference type="InterPro" id="IPR017925">
    <property type="entry name" value="DHFR_CS"/>
</dbReference>
<dbReference type="Gene3D" id="3.40.430.10">
    <property type="entry name" value="Dihydrofolate Reductase, subunit A"/>
    <property type="match status" value="1"/>
</dbReference>
<keyword evidence="4 8" id="KW-0554">One-carbon metabolism</keyword>
<evidence type="ECO:0000256" key="8">
    <source>
        <dbReference type="PIRNR" id="PIRNR000194"/>
    </source>
</evidence>
<dbReference type="InterPro" id="IPR012259">
    <property type="entry name" value="DHFR"/>
</dbReference>
<sequence>MISLMVAHDPDRVIGLNNDLPWHIPEDLKYFKEKTMGKAMVMGRKTYESIGRPLPGRLSIVVTRNKSYSAEGVVVAHDLDEAIQKAKEYADEVMIIGGAEIFKLMMDIADRLYITEVHEHFKGDTFFPEYTDGWRLTDKSEVMTSINGTTFSYLIYDKEK</sequence>
<evidence type="ECO:0000313" key="11">
    <source>
        <dbReference type="EMBL" id="SUJ06050.1"/>
    </source>
</evidence>
<comment type="function">
    <text evidence="7 8">Key enzyme in folate metabolism. Catalyzes an essential reaction for de novo glycine and purine synthesis, and for DNA precursor synthesis.</text>
</comment>
<dbReference type="GO" id="GO:0005829">
    <property type="term" value="C:cytosol"/>
    <property type="evidence" value="ECO:0007669"/>
    <property type="project" value="TreeGrafter"/>
</dbReference>
<dbReference type="GO" id="GO:0046654">
    <property type="term" value="P:tetrahydrofolate biosynthetic process"/>
    <property type="evidence" value="ECO:0007669"/>
    <property type="project" value="UniProtKB-UniPathway"/>
</dbReference>
<dbReference type="PRINTS" id="PR00070">
    <property type="entry name" value="DHFR"/>
</dbReference>
<dbReference type="GO" id="GO:0004146">
    <property type="term" value="F:dihydrofolate reductase activity"/>
    <property type="evidence" value="ECO:0007669"/>
    <property type="project" value="UniProtKB-EC"/>
</dbReference>
<dbReference type="PROSITE" id="PS51330">
    <property type="entry name" value="DHFR_2"/>
    <property type="match status" value="1"/>
</dbReference>
<dbReference type="InterPro" id="IPR001796">
    <property type="entry name" value="DHFR_dom"/>
</dbReference>
<evidence type="ECO:0000256" key="7">
    <source>
        <dbReference type="ARBA" id="ARBA00025067"/>
    </source>
</evidence>
<dbReference type="GO" id="GO:0070401">
    <property type="term" value="F:NADP+ binding"/>
    <property type="evidence" value="ECO:0007669"/>
    <property type="project" value="UniProtKB-ARBA"/>
</dbReference>
<evidence type="ECO:0000256" key="6">
    <source>
        <dbReference type="ARBA" id="ARBA00023002"/>
    </source>
</evidence>
<reference evidence="11 12" key="1">
    <citation type="submission" date="2018-06" db="EMBL/GenBank/DDBJ databases">
        <authorList>
            <consortium name="Pathogen Informatics"/>
            <person name="Doyle S."/>
        </authorList>
    </citation>
    <scope>NUCLEOTIDE SEQUENCE [LARGE SCALE GENOMIC DNA]</scope>
    <source>
        <strain evidence="12">ATCC 11859 / DSM 33 / NCIB 8841 / NCTC 4822</strain>
    </source>
</reference>
<dbReference type="SUPFAM" id="SSF53597">
    <property type="entry name" value="Dihydrofolate reductase-like"/>
    <property type="match status" value="1"/>
</dbReference>
<dbReference type="FunFam" id="3.40.430.10:FF:000001">
    <property type="entry name" value="Dihydrofolate reductase"/>
    <property type="match status" value="1"/>
</dbReference>
<dbReference type="EMBL" id="UGYZ01000002">
    <property type="protein sequence ID" value="SUJ06050.1"/>
    <property type="molecule type" value="Genomic_DNA"/>
</dbReference>
<evidence type="ECO:0000256" key="1">
    <source>
        <dbReference type="ARBA" id="ARBA00004903"/>
    </source>
</evidence>
<evidence type="ECO:0000256" key="4">
    <source>
        <dbReference type="ARBA" id="ARBA00022563"/>
    </source>
</evidence>
<keyword evidence="12" id="KW-1185">Reference proteome</keyword>
<organism evidence="11 12">
    <name type="scientific">Sporosarcina pasteurii</name>
    <name type="common">Bacillus pasteurii</name>
    <dbReference type="NCBI Taxonomy" id="1474"/>
    <lineage>
        <taxon>Bacteria</taxon>
        <taxon>Bacillati</taxon>
        <taxon>Bacillota</taxon>
        <taxon>Bacilli</taxon>
        <taxon>Bacillales</taxon>
        <taxon>Caryophanaceae</taxon>
        <taxon>Sporosarcina</taxon>
    </lineage>
</organism>
<dbReference type="InterPro" id="IPR024072">
    <property type="entry name" value="DHFR-like_dom_sf"/>
</dbReference>
<accession>A0A380BSY5</accession>
<dbReference type="EC" id="1.5.1.3" evidence="3 8"/>
<dbReference type="GO" id="GO:0046452">
    <property type="term" value="P:dihydrofolate metabolic process"/>
    <property type="evidence" value="ECO:0007669"/>
    <property type="project" value="TreeGrafter"/>
</dbReference>